<accession>A0A9Q8ZEL5</accession>
<proteinExistence type="predicted"/>
<dbReference type="EMBL" id="CP089279">
    <property type="protein sequence ID" value="USP81269.1"/>
    <property type="molecule type" value="Genomic_DNA"/>
</dbReference>
<organism evidence="1 2">
    <name type="scientific">Curvularia clavata</name>
    <dbReference type="NCBI Taxonomy" id="95742"/>
    <lineage>
        <taxon>Eukaryota</taxon>
        <taxon>Fungi</taxon>
        <taxon>Dikarya</taxon>
        <taxon>Ascomycota</taxon>
        <taxon>Pezizomycotina</taxon>
        <taxon>Dothideomycetes</taxon>
        <taxon>Pleosporomycetidae</taxon>
        <taxon>Pleosporales</taxon>
        <taxon>Pleosporineae</taxon>
        <taxon>Pleosporaceae</taxon>
        <taxon>Curvularia</taxon>
    </lineage>
</organism>
<dbReference type="AlphaFoldDB" id="A0A9Q8ZEL5"/>
<sequence length="99" mass="11379">MSEQVLLPNCYGILENGSRRNKRFGLVLAPPDHIRQNCRTMMPGSISHKRKPKSLRTIFQEAGDTKEDLGIRFNLAKKLVGAVHKMHCADWIHKLRILF</sequence>
<protein>
    <submittedName>
        <fullName evidence="1">Uncharacterized protein</fullName>
    </submittedName>
</protein>
<dbReference type="Proteomes" id="UP001056012">
    <property type="component" value="Chromosome 6"/>
</dbReference>
<reference evidence="1" key="1">
    <citation type="submission" date="2021-12" db="EMBL/GenBank/DDBJ databases">
        <title>Curvularia clavata genome.</title>
        <authorList>
            <person name="Cao Y."/>
        </authorList>
    </citation>
    <scope>NUCLEOTIDE SEQUENCE</scope>
    <source>
        <strain evidence="1">Yc1106</strain>
    </source>
</reference>
<keyword evidence="2" id="KW-1185">Reference proteome</keyword>
<name>A0A9Q8ZEL5_CURCL</name>
<evidence type="ECO:0000313" key="1">
    <source>
        <dbReference type="EMBL" id="USP81269.1"/>
    </source>
</evidence>
<evidence type="ECO:0000313" key="2">
    <source>
        <dbReference type="Proteomes" id="UP001056012"/>
    </source>
</evidence>
<gene>
    <name evidence="1" type="ORF">yc1106_08543</name>
</gene>
<dbReference type="OrthoDB" id="1911848at2759"/>
<dbReference type="VEuPathDB" id="FungiDB:yc1106_08543"/>